<dbReference type="HOGENOM" id="CLU_1077896_0_0_1"/>
<sequence>MAGTSTNVPRGLYPSSFQVQTQETTDGMKTSEETLFSLVPFRPQLTLTRKFPCYAGEEARSPKALPQAFRGQLFQFRTTLFTGFNRGFDELSTENEQYPEELALSPSEVYTYPDPEITNNANMARNSAYPGSVPMQYASSSSKKKISSADRDTLARRPAVAKAFAQPKPSTSNAPSAVPHATTQSSSQSQRLDGVIPKEVEKQVAQPKGIRITNTTLSKEAQAFHHRGRAPSSLYAIPKTTSIQLASTSSKKAQSLRN</sequence>
<protein>
    <submittedName>
        <fullName evidence="2">Uncharacterized protein</fullName>
    </submittedName>
</protein>
<reference evidence="2 3" key="1">
    <citation type="journal article" date="2012" name="Eukaryot. Cell">
        <title>Genome sequence of the fungus Glarea lozoyensis: the first genome sequence of a species from the Helotiaceae family.</title>
        <authorList>
            <person name="Youssar L."/>
            <person name="Gruening B.A."/>
            <person name="Erxleben A."/>
            <person name="Guenther S."/>
            <person name="Huettel W."/>
        </authorList>
    </citation>
    <scope>NUCLEOTIDE SEQUENCE [LARGE SCALE GENOMIC DNA]</scope>
    <source>
        <strain evidence="3">ATCC 74030 / MF5533</strain>
    </source>
</reference>
<dbReference type="AlphaFoldDB" id="H0EYB3"/>
<evidence type="ECO:0000313" key="2">
    <source>
        <dbReference type="EMBL" id="EHK96483.1"/>
    </source>
</evidence>
<proteinExistence type="predicted"/>
<accession>H0EYB3</accession>
<comment type="caution">
    <text evidence="2">The sequence shown here is derived from an EMBL/GenBank/DDBJ whole genome shotgun (WGS) entry which is preliminary data.</text>
</comment>
<feature type="region of interest" description="Disordered" evidence="1">
    <location>
        <begin position="1"/>
        <end position="28"/>
    </location>
</feature>
<dbReference type="Proteomes" id="UP000005446">
    <property type="component" value="Unassembled WGS sequence"/>
</dbReference>
<dbReference type="OrthoDB" id="10559933at2759"/>
<evidence type="ECO:0000256" key="1">
    <source>
        <dbReference type="SAM" id="MobiDB-lite"/>
    </source>
</evidence>
<dbReference type="EMBL" id="AGUE01000248">
    <property type="protein sequence ID" value="EHK96483.1"/>
    <property type="molecule type" value="Genomic_DNA"/>
</dbReference>
<feature type="compositionally biased region" description="Polar residues" evidence="1">
    <location>
        <begin position="168"/>
        <end position="191"/>
    </location>
</feature>
<organism evidence="2 3">
    <name type="scientific">Glarea lozoyensis (strain ATCC 74030 / MF5533)</name>
    <dbReference type="NCBI Taxonomy" id="1104152"/>
    <lineage>
        <taxon>Eukaryota</taxon>
        <taxon>Fungi</taxon>
        <taxon>Dikarya</taxon>
        <taxon>Ascomycota</taxon>
        <taxon>Pezizomycotina</taxon>
        <taxon>Leotiomycetes</taxon>
        <taxon>Helotiales</taxon>
        <taxon>Helotiaceae</taxon>
        <taxon>Glarea</taxon>
    </lineage>
</organism>
<name>H0EYB3_GLAL7</name>
<gene>
    <name evidence="2" type="ORF">M7I_7812</name>
</gene>
<evidence type="ECO:0000313" key="3">
    <source>
        <dbReference type="Proteomes" id="UP000005446"/>
    </source>
</evidence>
<dbReference type="InParanoid" id="H0EYB3"/>
<feature type="compositionally biased region" description="Polar residues" evidence="1">
    <location>
        <begin position="15"/>
        <end position="28"/>
    </location>
</feature>
<feature type="region of interest" description="Disordered" evidence="1">
    <location>
        <begin position="134"/>
        <end position="195"/>
    </location>
</feature>
<keyword evidence="3" id="KW-1185">Reference proteome</keyword>